<keyword evidence="2" id="KW-0645">Protease</keyword>
<dbReference type="OrthoDB" id="9814887at2"/>
<dbReference type="SUPFAM" id="SSF48452">
    <property type="entry name" value="TPR-like"/>
    <property type="match status" value="1"/>
</dbReference>
<dbReference type="Pfam" id="PF13181">
    <property type="entry name" value="TPR_8"/>
    <property type="match status" value="1"/>
</dbReference>
<evidence type="ECO:0000313" key="9">
    <source>
        <dbReference type="EMBL" id="RBW56781.1"/>
    </source>
</evidence>
<dbReference type="EMBL" id="QOCE01000025">
    <property type="protein sequence ID" value="RBW56781.1"/>
    <property type="molecule type" value="Genomic_DNA"/>
</dbReference>
<dbReference type="InterPro" id="IPR019734">
    <property type="entry name" value="TPR_rpt"/>
</dbReference>
<name>A0A366X027_9RHOB</name>
<dbReference type="GO" id="GO:0004222">
    <property type="term" value="F:metalloendopeptidase activity"/>
    <property type="evidence" value="ECO:0007669"/>
    <property type="project" value="InterPro"/>
</dbReference>
<proteinExistence type="predicted"/>
<keyword evidence="3" id="KW-0479">Metal-binding</keyword>
<evidence type="ECO:0000259" key="8">
    <source>
        <dbReference type="Pfam" id="PF01435"/>
    </source>
</evidence>
<dbReference type="GO" id="GO:0051603">
    <property type="term" value="P:proteolysis involved in protein catabolic process"/>
    <property type="evidence" value="ECO:0007669"/>
    <property type="project" value="TreeGrafter"/>
</dbReference>
<dbReference type="Gene3D" id="3.30.2010.10">
    <property type="entry name" value="Metalloproteases ('zincins'), catalytic domain"/>
    <property type="match status" value="1"/>
</dbReference>
<dbReference type="AlphaFoldDB" id="A0A366X027"/>
<feature type="domain" description="Peptidase M48" evidence="8">
    <location>
        <begin position="47"/>
        <end position="236"/>
    </location>
</feature>
<dbReference type="Proteomes" id="UP000252706">
    <property type="component" value="Unassembled WGS sequence"/>
</dbReference>
<comment type="cofactor">
    <cofactor evidence="1">
        <name>Zn(2+)</name>
        <dbReference type="ChEBI" id="CHEBI:29105"/>
    </cofactor>
</comment>
<organism evidence="9 10">
    <name type="scientific">Phaeobacter gallaeciensis</name>
    <dbReference type="NCBI Taxonomy" id="60890"/>
    <lineage>
        <taxon>Bacteria</taxon>
        <taxon>Pseudomonadati</taxon>
        <taxon>Pseudomonadota</taxon>
        <taxon>Alphaproteobacteria</taxon>
        <taxon>Rhodobacterales</taxon>
        <taxon>Roseobacteraceae</taxon>
        <taxon>Phaeobacter</taxon>
    </lineage>
</organism>
<reference evidence="9 10" key="1">
    <citation type="submission" date="2018-07" db="EMBL/GenBank/DDBJ databases">
        <title>Modular assembly of carbohydrate-degrading microbial communities in the ocean.</title>
        <authorList>
            <person name="Enke T.N."/>
            <person name="Datta M.S."/>
            <person name="Schwartzman J.A."/>
            <person name="Cermak N."/>
            <person name="Schmitz D.A."/>
            <person name="Barrere J."/>
            <person name="Cordero O.X."/>
        </authorList>
    </citation>
    <scope>NUCLEOTIDE SEQUENCE [LARGE SCALE GENOMIC DNA]</scope>
    <source>
        <strain evidence="9 10">C3M10</strain>
    </source>
</reference>
<keyword evidence="5" id="KW-0862">Zinc</keyword>
<dbReference type="CDD" id="cd07324">
    <property type="entry name" value="M48C_Oma1-like"/>
    <property type="match status" value="1"/>
</dbReference>
<accession>A0A366X027</accession>
<keyword evidence="7" id="KW-0802">TPR repeat</keyword>
<dbReference type="Gene3D" id="1.25.40.10">
    <property type="entry name" value="Tetratricopeptide repeat domain"/>
    <property type="match status" value="1"/>
</dbReference>
<dbReference type="InterPro" id="IPR011990">
    <property type="entry name" value="TPR-like_helical_dom_sf"/>
</dbReference>
<evidence type="ECO:0000256" key="3">
    <source>
        <dbReference type="ARBA" id="ARBA00022723"/>
    </source>
</evidence>
<dbReference type="GO" id="GO:0046872">
    <property type="term" value="F:metal ion binding"/>
    <property type="evidence" value="ECO:0007669"/>
    <property type="project" value="UniProtKB-KW"/>
</dbReference>
<dbReference type="GO" id="GO:0016020">
    <property type="term" value="C:membrane"/>
    <property type="evidence" value="ECO:0007669"/>
    <property type="project" value="TreeGrafter"/>
</dbReference>
<evidence type="ECO:0000256" key="2">
    <source>
        <dbReference type="ARBA" id="ARBA00022670"/>
    </source>
</evidence>
<dbReference type="InterPro" id="IPR051156">
    <property type="entry name" value="Mito/Outer_Membr_Metalloprot"/>
</dbReference>
<comment type="caution">
    <text evidence="9">The sequence shown here is derived from an EMBL/GenBank/DDBJ whole genome shotgun (WGS) entry which is preliminary data.</text>
</comment>
<evidence type="ECO:0000256" key="5">
    <source>
        <dbReference type="ARBA" id="ARBA00022833"/>
    </source>
</evidence>
<feature type="repeat" description="TPR" evidence="7">
    <location>
        <begin position="283"/>
        <end position="316"/>
    </location>
</feature>
<gene>
    <name evidence="9" type="ORF">DS909_08735</name>
</gene>
<dbReference type="PANTHER" id="PTHR22726">
    <property type="entry name" value="METALLOENDOPEPTIDASE OMA1"/>
    <property type="match status" value="1"/>
</dbReference>
<keyword evidence="4" id="KW-0378">Hydrolase</keyword>
<dbReference type="Pfam" id="PF01435">
    <property type="entry name" value="Peptidase_M48"/>
    <property type="match status" value="1"/>
</dbReference>
<dbReference type="InterPro" id="IPR001915">
    <property type="entry name" value="Peptidase_M48"/>
</dbReference>
<sequence>MCFSHVAAMTFERVSRLASIPAFCLAAVLFLVSATPSVAIQLLRDPDIEYGLKELAFPVLRAAGLSPNRVKVLVVNDSSLNAFVVDHNTIFLNYGLIVKVKRADVLQAVIAHEAAHIANGHLARRIGNLENARNLSSLGIALALLAAAAGGGDAAAGIAAGTQSSAIRGFLSHTRAEEAAADRSAASYMRLSDISPQGLVDLHRTFAGQELLSVGRQDPYMQSHPLTRDRIRAAENYVASYTSQAKPNANAEYWFNRVKGKITAFTRSPKWTQSSVKHEKSRDVALMRQAIAYHRLNNYSQALSSVNAALEIRPEDPYYYELKGQILVENRKWDASVRAYETAVELAPREPLVLAGLGRALLHAGKPKEALAQLQKARARDYRDIRMLRDLAMAYSKTGNNGMASVVTAERYALQGRMADAGIHAKRAIGTLPTGSTGWQRAQDVLIASERAERRKR</sequence>
<evidence type="ECO:0000256" key="6">
    <source>
        <dbReference type="ARBA" id="ARBA00023049"/>
    </source>
</evidence>
<protein>
    <submittedName>
        <fullName evidence="9">Peptidase M48</fullName>
    </submittedName>
</protein>
<evidence type="ECO:0000256" key="1">
    <source>
        <dbReference type="ARBA" id="ARBA00001947"/>
    </source>
</evidence>
<keyword evidence="6" id="KW-0482">Metalloprotease</keyword>
<dbReference type="Pfam" id="PF13432">
    <property type="entry name" value="TPR_16"/>
    <property type="match status" value="1"/>
</dbReference>
<evidence type="ECO:0000256" key="7">
    <source>
        <dbReference type="PROSITE-ProRule" id="PRU00339"/>
    </source>
</evidence>
<dbReference type="PANTHER" id="PTHR22726:SF1">
    <property type="entry name" value="METALLOENDOPEPTIDASE OMA1, MITOCHONDRIAL"/>
    <property type="match status" value="1"/>
</dbReference>
<evidence type="ECO:0000313" key="10">
    <source>
        <dbReference type="Proteomes" id="UP000252706"/>
    </source>
</evidence>
<dbReference type="PROSITE" id="PS50005">
    <property type="entry name" value="TPR"/>
    <property type="match status" value="2"/>
</dbReference>
<dbReference type="SMART" id="SM00028">
    <property type="entry name" value="TPR"/>
    <property type="match status" value="3"/>
</dbReference>
<evidence type="ECO:0000256" key="4">
    <source>
        <dbReference type="ARBA" id="ARBA00022801"/>
    </source>
</evidence>
<feature type="repeat" description="TPR" evidence="7">
    <location>
        <begin position="317"/>
        <end position="350"/>
    </location>
</feature>